<dbReference type="SUPFAM" id="SSF57938">
    <property type="entry name" value="DnaJ/Hsp40 cysteine-rich domain"/>
    <property type="match status" value="1"/>
</dbReference>
<dbReference type="SUPFAM" id="SSF49493">
    <property type="entry name" value="HSP40/DnaJ peptide-binding domain"/>
    <property type="match status" value="2"/>
</dbReference>
<evidence type="ECO:0000256" key="5">
    <source>
        <dbReference type="ARBA" id="ARBA00022771"/>
    </source>
</evidence>
<comment type="subunit">
    <text evidence="9">Homodimer.</text>
</comment>
<reference evidence="15" key="1">
    <citation type="journal article" date="2019" name="Int. J. Syst. Evol. Microbiol.">
        <title>The Global Catalogue of Microorganisms (GCM) 10K type strain sequencing project: providing services to taxonomists for standard genome sequencing and annotation.</title>
        <authorList>
            <consortium name="The Broad Institute Genomics Platform"/>
            <consortium name="The Broad Institute Genome Sequencing Center for Infectious Disease"/>
            <person name="Wu L."/>
            <person name="Ma J."/>
        </authorList>
    </citation>
    <scope>NUCLEOTIDE SEQUENCE [LARGE SCALE GENOMIC DNA]</scope>
    <source>
        <strain evidence="15">KCTC 23701</strain>
    </source>
</reference>
<evidence type="ECO:0000256" key="4">
    <source>
        <dbReference type="ARBA" id="ARBA00022737"/>
    </source>
</evidence>
<comment type="domain">
    <text evidence="9">The J domain is necessary and sufficient to stimulate DnaK ATPase activity. Zinc center 1 plays an important role in the autonomous, DnaK-independent chaperone activity of DnaJ. Zinc center 2 is essential for interaction with DnaK and for DnaJ activity.</text>
</comment>
<name>A0ABQ3H3A9_9NEIS</name>
<sequence length="376" mass="40564">MSKKDFYDVLGVNRDASDDDIKKAYRKLAMKYHPDRNPDSKEAEEKFKEAKEAYEILSEPQKRAAYDQYGHAGVDPQAGMGGGFGGGAGGFADAFSDIFGDIFGGGQRGGGGRSNVYRGADLRYNMEISLEEAARGVEKQIKIPSHDECELCHGSGAKPGTEAKTCHTCGGVGQVRVSQGFFSIQQTCPTCHGSGKYIPDPCRNCHGTGRVQSNKTLAVKIPAGVDEGDRIRLSGEGEPGVNGGPPGDLYVVVHLKSHSVFEREGNDLHCEMPISITVAALGGEIEIPTLDNKARISIPAGTQTGQVFRLRGKGIKGVRSAITGDLMCHVVIETPVSLTSRQKELLREFDEISQGEPGKHNPREKSFMDKVKDFFS</sequence>
<evidence type="ECO:0000259" key="12">
    <source>
        <dbReference type="PROSITE" id="PS50076"/>
    </source>
</evidence>
<dbReference type="PANTHER" id="PTHR43096:SF48">
    <property type="entry name" value="CHAPERONE PROTEIN DNAJ"/>
    <property type="match status" value="1"/>
</dbReference>
<accession>A0ABQ3H3A9</accession>
<comment type="subcellular location">
    <subcellularLocation>
        <location evidence="9">Cytoplasm</location>
    </subcellularLocation>
</comment>
<comment type="similarity">
    <text evidence="9">Belongs to the DnaJ family.</text>
</comment>
<dbReference type="EMBL" id="BMYO01000007">
    <property type="protein sequence ID" value="GHD65472.1"/>
    <property type="molecule type" value="Genomic_DNA"/>
</dbReference>
<comment type="caution">
    <text evidence="14">The sequence shown here is derived from an EMBL/GenBank/DDBJ whole genome shotgun (WGS) entry which is preliminary data.</text>
</comment>
<evidence type="ECO:0000259" key="13">
    <source>
        <dbReference type="PROSITE" id="PS51188"/>
    </source>
</evidence>
<dbReference type="CDD" id="cd10747">
    <property type="entry name" value="DnaJ_C"/>
    <property type="match status" value="1"/>
</dbReference>
<dbReference type="Pfam" id="PF00226">
    <property type="entry name" value="DnaJ"/>
    <property type="match status" value="1"/>
</dbReference>
<dbReference type="InterPro" id="IPR001623">
    <property type="entry name" value="DnaJ_domain"/>
</dbReference>
<dbReference type="Pfam" id="PF00684">
    <property type="entry name" value="DnaJ_CXXCXGXG"/>
    <property type="match status" value="1"/>
</dbReference>
<dbReference type="PANTHER" id="PTHR43096">
    <property type="entry name" value="DNAJ HOMOLOG 1, MITOCHONDRIAL-RELATED"/>
    <property type="match status" value="1"/>
</dbReference>
<dbReference type="CDD" id="cd10719">
    <property type="entry name" value="DnaJ_zf"/>
    <property type="match status" value="1"/>
</dbReference>
<dbReference type="PROSITE" id="PS51188">
    <property type="entry name" value="ZF_CR"/>
    <property type="match status" value="1"/>
</dbReference>
<keyword evidence="5 9" id="KW-0863">Zinc-finger</keyword>
<dbReference type="Gene3D" id="2.60.260.20">
    <property type="entry name" value="Urease metallochaperone UreE, N-terminal domain"/>
    <property type="match status" value="2"/>
</dbReference>
<dbReference type="InterPro" id="IPR001305">
    <property type="entry name" value="HSP_DnaJ_Cys-rich_dom"/>
</dbReference>
<dbReference type="InterPro" id="IPR012724">
    <property type="entry name" value="DnaJ"/>
</dbReference>
<feature type="compositionally biased region" description="Basic and acidic residues" evidence="11">
    <location>
        <begin position="357"/>
        <end position="376"/>
    </location>
</feature>
<feature type="binding site" evidence="9">
    <location>
        <position position="191"/>
    </location>
    <ligand>
        <name>Zn(2+)</name>
        <dbReference type="ChEBI" id="CHEBI:29105"/>
        <label>2</label>
    </ligand>
</feature>
<feature type="binding site" evidence="9">
    <location>
        <position position="205"/>
    </location>
    <ligand>
        <name>Zn(2+)</name>
        <dbReference type="ChEBI" id="CHEBI:29105"/>
        <label>1</label>
    </ligand>
</feature>
<dbReference type="PROSITE" id="PS50076">
    <property type="entry name" value="DNAJ_2"/>
    <property type="match status" value="1"/>
</dbReference>
<evidence type="ECO:0000256" key="7">
    <source>
        <dbReference type="ARBA" id="ARBA00023016"/>
    </source>
</evidence>
<feature type="binding site" evidence="9">
    <location>
        <position position="152"/>
    </location>
    <ligand>
        <name>Zn(2+)</name>
        <dbReference type="ChEBI" id="CHEBI:29105"/>
        <label>1</label>
    </ligand>
</feature>
<dbReference type="SUPFAM" id="SSF46565">
    <property type="entry name" value="Chaperone J-domain"/>
    <property type="match status" value="1"/>
</dbReference>
<dbReference type="Gene3D" id="1.10.287.110">
    <property type="entry name" value="DnaJ domain"/>
    <property type="match status" value="1"/>
</dbReference>
<dbReference type="InterPro" id="IPR036869">
    <property type="entry name" value="J_dom_sf"/>
</dbReference>
<feature type="binding site" evidence="9">
    <location>
        <position position="202"/>
    </location>
    <ligand>
        <name>Zn(2+)</name>
        <dbReference type="ChEBI" id="CHEBI:29105"/>
        <label>1</label>
    </ligand>
</feature>
<evidence type="ECO:0000256" key="8">
    <source>
        <dbReference type="ARBA" id="ARBA00023186"/>
    </source>
</evidence>
<feature type="domain" description="CR-type" evidence="13">
    <location>
        <begin position="136"/>
        <end position="214"/>
    </location>
</feature>
<feature type="repeat" description="CXXCXGXG motif" evidence="9">
    <location>
        <begin position="188"/>
        <end position="195"/>
    </location>
</feature>
<dbReference type="NCBIfam" id="TIGR02349">
    <property type="entry name" value="DnaJ_bact"/>
    <property type="match status" value="1"/>
</dbReference>
<evidence type="ECO:0000256" key="10">
    <source>
        <dbReference type="PROSITE-ProRule" id="PRU00546"/>
    </source>
</evidence>
<evidence type="ECO:0000256" key="11">
    <source>
        <dbReference type="SAM" id="MobiDB-lite"/>
    </source>
</evidence>
<keyword evidence="4 9" id="KW-0677">Repeat</keyword>
<keyword evidence="1 9" id="KW-0963">Cytoplasm</keyword>
<feature type="repeat" description="CXXCXGXG motif" evidence="9">
    <location>
        <begin position="149"/>
        <end position="156"/>
    </location>
</feature>
<keyword evidence="6 9" id="KW-0862">Zinc</keyword>
<evidence type="ECO:0000256" key="1">
    <source>
        <dbReference type="ARBA" id="ARBA00022490"/>
    </source>
</evidence>
<evidence type="ECO:0000256" key="3">
    <source>
        <dbReference type="ARBA" id="ARBA00022723"/>
    </source>
</evidence>
<feature type="repeat" description="CXXCXGXG motif" evidence="9">
    <location>
        <begin position="202"/>
        <end position="209"/>
    </location>
</feature>
<dbReference type="SMART" id="SM00271">
    <property type="entry name" value="DnaJ"/>
    <property type="match status" value="1"/>
</dbReference>
<dbReference type="Pfam" id="PF01556">
    <property type="entry name" value="DnaJ_C"/>
    <property type="match status" value="1"/>
</dbReference>
<dbReference type="HAMAP" id="MF_01152">
    <property type="entry name" value="DnaJ"/>
    <property type="match status" value="1"/>
</dbReference>
<proteinExistence type="inferred from homology"/>
<evidence type="ECO:0000256" key="2">
    <source>
        <dbReference type="ARBA" id="ARBA00022705"/>
    </source>
</evidence>
<protein>
    <recommendedName>
        <fullName evidence="9">Chaperone protein DnaJ</fullName>
    </recommendedName>
</protein>
<organism evidence="14 15">
    <name type="scientific">Jeongeupia chitinilytica</name>
    <dbReference type="NCBI Taxonomy" id="1041641"/>
    <lineage>
        <taxon>Bacteria</taxon>
        <taxon>Pseudomonadati</taxon>
        <taxon>Pseudomonadota</taxon>
        <taxon>Betaproteobacteria</taxon>
        <taxon>Neisseriales</taxon>
        <taxon>Chitinibacteraceae</taxon>
        <taxon>Jeongeupia</taxon>
    </lineage>
</organism>
<evidence type="ECO:0000313" key="14">
    <source>
        <dbReference type="EMBL" id="GHD65472.1"/>
    </source>
</evidence>
<keyword evidence="8 9" id="KW-0143">Chaperone</keyword>
<dbReference type="InterPro" id="IPR036410">
    <property type="entry name" value="HSP_DnaJ_Cys-rich_dom_sf"/>
</dbReference>
<feature type="binding site" evidence="9">
    <location>
        <position position="149"/>
    </location>
    <ligand>
        <name>Zn(2+)</name>
        <dbReference type="ChEBI" id="CHEBI:29105"/>
        <label>1</label>
    </ligand>
</feature>
<feature type="repeat" description="CXXCXGXG motif" evidence="9">
    <location>
        <begin position="166"/>
        <end position="173"/>
    </location>
</feature>
<feature type="domain" description="J" evidence="12">
    <location>
        <begin position="5"/>
        <end position="70"/>
    </location>
</feature>
<dbReference type="NCBIfam" id="NF008035">
    <property type="entry name" value="PRK10767.1"/>
    <property type="match status" value="1"/>
</dbReference>
<dbReference type="Proteomes" id="UP000604737">
    <property type="component" value="Unassembled WGS sequence"/>
</dbReference>
<keyword evidence="2 9" id="KW-0235">DNA replication</keyword>
<dbReference type="Gene3D" id="2.10.230.10">
    <property type="entry name" value="Heat shock protein DnaJ, cysteine-rich domain"/>
    <property type="match status" value="1"/>
</dbReference>
<gene>
    <name evidence="9 14" type="primary">dnaJ</name>
    <name evidence="14" type="ORF">GCM10007350_25990</name>
</gene>
<keyword evidence="7 9" id="KW-0346">Stress response</keyword>
<keyword evidence="15" id="KW-1185">Reference proteome</keyword>
<dbReference type="CDD" id="cd06257">
    <property type="entry name" value="DnaJ"/>
    <property type="match status" value="1"/>
</dbReference>
<feature type="binding site" evidence="9">
    <location>
        <position position="166"/>
    </location>
    <ligand>
        <name>Zn(2+)</name>
        <dbReference type="ChEBI" id="CHEBI:29105"/>
        <label>2</label>
    </ligand>
</feature>
<dbReference type="InterPro" id="IPR008971">
    <property type="entry name" value="HSP40/DnaJ_pept-bd"/>
</dbReference>
<dbReference type="InterPro" id="IPR002939">
    <property type="entry name" value="DnaJ_C"/>
</dbReference>
<feature type="binding site" evidence="9">
    <location>
        <position position="169"/>
    </location>
    <ligand>
        <name>Zn(2+)</name>
        <dbReference type="ChEBI" id="CHEBI:29105"/>
        <label>2</label>
    </ligand>
</feature>
<comment type="function">
    <text evidence="9">Participates actively in the response to hyperosmotic and heat shock by preventing the aggregation of stress-denatured proteins and by disaggregating proteins, also in an autonomous, DnaK-independent fashion. Unfolded proteins bind initially to DnaJ; upon interaction with the DnaJ-bound protein, DnaK hydrolyzes its bound ATP, resulting in the formation of a stable complex. GrpE releases ADP from DnaK; ATP binding to DnaK triggers the release of the substrate protein, thus completing the reaction cycle. Several rounds of ATP-dependent interactions between DnaJ, DnaK and GrpE are required for fully efficient folding. Also involved, together with DnaK and GrpE, in the DNA replication of plasmids through activation of initiation proteins.</text>
</comment>
<feature type="zinc finger region" description="CR-type" evidence="10">
    <location>
        <begin position="136"/>
        <end position="214"/>
    </location>
</feature>
<feature type="binding site" evidence="9">
    <location>
        <position position="188"/>
    </location>
    <ligand>
        <name>Zn(2+)</name>
        <dbReference type="ChEBI" id="CHEBI:29105"/>
        <label>2</label>
    </ligand>
</feature>
<feature type="region of interest" description="Disordered" evidence="11">
    <location>
        <begin position="352"/>
        <end position="376"/>
    </location>
</feature>
<dbReference type="RefSeq" id="WP_189461330.1">
    <property type="nucleotide sequence ID" value="NZ_BMYO01000007.1"/>
</dbReference>
<evidence type="ECO:0000256" key="6">
    <source>
        <dbReference type="ARBA" id="ARBA00022833"/>
    </source>
</evidence>
<evidence type="ECO:0000313" key="15">
    <source>
        <dbReference type="Proteomes" id="UP000604737"/>
    </source>
</evidence>
<evidence type="ECO:0000256" key="9">
    <source>
        <dbReference type="HAMAP-Rule" id="MF_01152"/>
    </source>
</evidence>
<comment type="cofactor">
    <cofactor evidence="9">
        <name>Zn(2+)</name>
        <dbReference type="ChEBI" id="CHEBI:29105"/>
    </cofactor>
    <text evidence="9">Binds 2 Zn(2+) ions per monomer.</text>
</comment>
<keyword evidence="3 9" id="KW-0479">Metal-binding</keyword>
<dbReference type="PRINTS" id="PR00625">
    <property type="entry name" value="JDOMAIN"/>
</dbReference>